<gene>
    <name evidence="6" type="ORF">B0A54_13731</name>
</gene>
<dbReference type="PRINTS" id="PR00412">
    <property type="entry name" value="EPOXHYDRLASE"/>
</dbReference>
<evidence type="ECO:0000313" key="7">
    <source>
        <dbReference type="Proteomes" id="UP000310066"/>
    </source>
</evidence>
<keyword evidence="3" id="KW-0378">Hydrolase</keyword>
<dbReference type="AlphaFoldDB" id="A0A4U0UHE0"/>
<comment type="caution">
    <text evidence="6">The sequence shown here is derived from an EMBL/GenBank/DDBJ whole genome shotgun (WGS) entry which is preliminary data.</text>
</comment>
<feature type="active site" description="Proton acceptor" evidence="4">
    <location>
        <position position="375"/>
    </location>
</feature>
<dbReference type="GO" id="GO:0004301">
    <property type="term" value="F:epoxide hydrolase activity"/>
    <property type="evidence" value="ECO:0007669"/>
    <property type="project" value="TreeGrafter"/>
</dbReference>
<dbReference type="InterPro" id="IPR000639">
    <property type="entry name" value="Epox_hydrolase-like"/>
</dbReference>
<reference evidence="6 7" key="1">
    <citation type="submission" date="2017-03" db="EMBL/GenBank/DDBJ databases">
        <title>Genomes of endolithic fungi from Antarctica.</title>
        <authorList>
            <person name="Coleine C."/>
            <person name="Masonjones S."/>
            <person name="Stajich J.E."/>
        </authorList>
    </citation>
    <scope>NUCLEOTIDE SEQUENCE [LARGE SCALE GENOMIC DNA]</scope>
    <source>
        <strain evidence="6 7">CCFEE 5311</strain>
    </source>
</reference>
<dbReference type="OrthoDB" id="7130006at2759"/>
<evidence type="ECO:0000256" key="1">
    <source>
        <dbReference type="ARBA" id="ARBA00010088"/>
    </source>
</evidence>
<name>A0A4U0UHE0_9PEZI</name>
<protein>
    <recommendedName>
        <fullName evidence="5">Epoxide hydrolase N-terminal domain-containing protein</fullName>
    </recommendedName>
</protein>
<accession>A0A4U0UHE0</accession>
<feature type="domain" description="Epoxide hydrolase N-terminal" evidence="5">
    <location>
        <begin position="5"/>
        <end position="115"/>
    </location>
</feature>
<dbReference type="PANTHER" id="PTHR21661">
    <property type="entry name" value="EPOXIDE HYDROLASE 1-RELATED"/>
    <property type="match status" value="1"/>
</dbReference>
<dbReference type="STRING" id="329885.A0A4U0UHE0"/>
<proteinExistence type="inferred from homology"/>
<evidence type="ECO:0000313" key="6">
    <source>
        <dbReference type="EMBL" id="TKA35030.1"/>
    </source>
</evidence>
<evidence type="ECO:0000256" key="4">
    <source>
        <dbReference type="PIRSR" id="PIRSR001112-1"/>
    </source>
</evidence>
<keyword evidence="2" id="KW-0058">Aromatic hydrocarbons catabolism</keyword>
<dbReference type="InterPro" id="IPR029058">
    <property type="entry name" value="AB_hydrolase_fold"/>
</dbReference>
<dbReference type="Gene3D" id="3.40.50.1820">
    <property type="entry name" value="alpha/beta hydrolase"/>
    <property type="match status" value="1"/>
</dbReference>
<evidence type="ECO:0000256" key="2">
    <source>
        <dbReference type="ARBA" id="ARBA00022797"/>
    </source>
</evidence>
<dbReference type="InterPro" id="IPR016292">
    <property type="entry name" value="Epoxide_hydrolase"/>
</dbReference>
<dbReference type="SUPFAM" id="SSF53474">
    <property type="entry name" value="alpha/beta-Hydrolases"/>
    <property type="match status" value="1"/>
</dbReference>
<feature type="active site" description="Nucleophile" evidence="4">
    <location>
        <position position="184"/>
    </location>
</feature>
<dbReference type="InterPro" id="IPR010497">
    <property type="entry name" value="Epoxide_hydro_N"/>
</dbReference>
<dbReference type="Pfam" id="PF06441">
    <property type="entry name" value="EHN"/>
    <property type="match status" value="1"/>
</dbReference>
<sequence length="403" mass="45085">MAPSKPFAVDVSPAKIDEIRRRVAAFPWSTFRVPNEGAGDDDWAYGPPPTYMQELCEHWLHKYDWAARQARMNELPQFMVTLDGFDIHYAYLRGSGSGQLPVLLLHGWPYSFHSFHDVALRLAFPERFGGEAEDGVDVIIPSMPGYDFSPAAKGVTGPRAVAELYNKLVTGALGYPKYVAHGGDWGSYVSELLGFHYPEQCAAIHLTMSSVRHYGAEVRTGQVPADATEEERAFAKDEYRRWQPESAYSKLQVTKPVKLGYAMADSPVGVAAWIIETFHAWSDLSDGRRLEFVFSFDALLDEVMLYLVTDAFHSSTWIYIGEGREGSNVLPAGKRIKVPTAILALPDPVFPMMPRAMAEKSRRVVRYSKASCGGHYPFHEARDELVADLRAFMGESERGEYQG</sequence>
<dbReference type="EMBL" id="NAJP01000074">
    <property type="protein sequence ID" value="TKA35030.1"/>
    <property type="molecule type" value="Genomic_DNA"/>
</dbReference>
<feature type="active site" description="Proton donor" evidence="4">
    <location>
        <position position="319"/>
    </location>
</feature>
<evidence type="ECO:0000256" key="3">
    <source>
        <dbReference type="ARBA" id="ARBA00022801"/>
    </source>
</evidence>
<dbReference type="PANTHER" id="PTHR21661:SF35">
    <property type="entry name" value="EPOXIDE HYDROLASE"/>
    <property type="match status" value="1"/>
</dbReference>
<organism evidence="6 7">
    <name type="scientific">Friedmanniomyces endolithicus</name>
    <dbReference type="NCBI Taxonomy" id="329885"/>
    <lineage>
        <taxon>Eukaryota</taxon>
        <taxon>Fungi</taxon>
        <taxon>Dikarya</taxon>
        <taxon>Ascomycota</taxon>
        <taxon>Pezizomycotina</taxon>
        <taxon>Dothideomycetes</taxon>
        <taxon>Dothideomycetidae</taxon>
        <taxon>Mycosphaerellales</taxon>
        <taxon>Teratosphaeriaceae</taxon>
        <taxon>Friedmanniomyces</taxon>
    </lineage>
</organism>
<dbReference type="Proteomes" id="UP000310066">
    <property type="component" value="Unassembled WGS sequence"/>
</dbReference>
<dbReference type="PIRSF" id="PIRSF001112">
    <property type="entry name" value="Epoxide_hydrolase"/>
    <property type="match status" value="1"/>
</dbReference>
<comment type="similarity">
    <text evidence="1">Belongs to the peptidase S33 family.</text>
</comment>
<dbReference type="GO" id="GO:0097176">
    <property type="term" value="P:epoxide metabolic process"/>
    <property type="evidence" value="ECO:0007669"/>
    <property type="project" value="TreeGrafter"/>
</dbReference>
<evidence type="ECO:0000259" key="5">
    <source>
        <dbReference type="Pfam" id="PF06441"/>
    </source>
</evidence>